<dbReference type="Gene3D" id="3.40.50.1820">
    <property type="entry name" value="alpha/beta hydrolase"/>
    <property type="match status" value="1"/>
</dbReference>
<evidence type="ECO:0000313" key="2">
    <source>
        <dbReference type="Proteomes" id="UP000583454"/>
    </source>
</evidence>
<dbReference type="Pfam" id="PF06821">
    <property type="entry name" value="Ser_hydrolase"/>
    <property type="match status" value="1"/>
</dbReference>
<dbReference type="InterPro" id="IPR010662">
    <property type="entry name" value="RBBP9/YdeN"/>
</dbReference>
<dbReference type="GO" id="GO:0016787">
    <property type="term" value="F:hydrolase activity"/>
    <property type="evidence" value="ECO:0007669"/>
    <property type="project" value="InterPro"/>
</dbReference>
<dbReference type="Proteomes" id="UP000583454">
    <property type="component" value="Unassembled WGS sequence"/>
</dbReference>
<proteinExistence type="predicted"/>
<evidence type="ECO:0000313" key="1">
    <source>
        <dbReference type="EMBL" id="MBB5755903.1"/>
    </source>
</evidence>
<comment type="caution">
    <text evidence="1">The sequence shown here is derived from an EMBL/GenBank/DDBJ whole genome shotgun (WGS) entry which is preliminary data.</text>
</comment>
<dbReference type="InterPro" id="IPR029058">
    <property type="entry name" value="AB_hydrolase_fold"/>
</dbReference>
<dbReference type="EMBL" id="JACHOP010000002">
    <property type="protein sequence ID" value="MBB5755903.1"/>
    <property type="molecule type" value="Genomic_DNA"/>
</dbReference>
<gene>
    <name evidence="1" type="ORF">HNR00_000599</name>
</gene>
<keyword evidence="2" id="KW-1185">Reference proteome</keyword>
<dbReference type="RefSeq" id="WP_183564661.1">
    <property type="nucleotide sequence ID" value="NZ_JACHOP010000002.1"/>
</dbReference>
<name>A0A840ZG94_9HYPH</name>
<reference evidence="1 2" key="1">
    <citation type="submission" date="2020-08" db="EMBL/GenBank/DDBJ databases">
        <title>Genomic Encyclopedia of Type Strains, Phase IV (KMG-IV): sequencing the most valuable type-strain genomes for metagenomic binning, comparative biology and taxonomic classification.</title>
        <authorList>
            <person name="Goeker M."/>
        </authorList>
    </citation>
    <scope>NUCLEOTIDE SEQUENCE [LARGE SCALE GENOMIC DNA]</scope>
    <source>
        <strain evidence="1 2">DSM 2163</strain>
    </source>
</reference>
<sequence>MKTADCDILILPGYAGSEAEHWQSRWAGRLRTARVVEQADWHRPDPESWRARIVEAVEAARRPVILIAHSLGVVAAVEAAPRFPPRVVRGALLVAFPDIEAGADLPDSVRAFAPVPRDPLPFPSLLVASRTDPHCTYERAEDYAYAWGSALVDAGESGHINVASGHGPWPEGLMRLAGFMKGL</sequence>
<evidence type="ECO:0008006" key="3">
    <source>
        <dbReference type="Google" id="ProtNLM"/>
    </source>
</evidence>
<dbReference type="SUPFAM" id="SSF53474">
    <property type="entry name" value="alpha/beta-Hydrolases"/>
    <property type="match status" value="1"/>
</dbReference>
<organism evidence="1 2">
    <name type="scientific">Methylorubrum rhodinum</name>
    <dbReference type="NCBI Taxonomy" id="29428"/>
    <lineage>
        <taxon>Bacteria</taxon>
        <taxon>Pseudomonadati</taxon>
        <taxon>Pseudomonadota</taxon>
        <taxon>Alphaproteobacteria</taxon>
        <taxon>Hyphomicrobiales</taxon>
        <taxon>Methylobacteriaceae</taxon>
        <taxon>Methylorubrum</taxon>
    </lineage>
</organism>
<dbReference type="AlphaFoldDB" id="A0A840ZG94"/>
<protein>
    <recommendedName>
        <fullName evidence="3">Serine hydrolase family protein</fullName>
    </recommendedName>
</protein>
<accession>A0A840ZG94</accession>